<name>A0A2I2FVX8_9EURO</name>
<evidence type="ECO:0000256" key="2">
    <source>
        <dbReference type="ARBA" id="ARBA00023043"/>
    </source>
</evidence>
<keyword evidence="1" id="KW-0677">Repeat</keyword>
<dbReference type="InterPro" id="IPR036770">
    <property type="entry name" value="Ankyrin_rpt-contain_sf"/>
</dbReference>
<dbReference type="Proteomes" id="UP000234275">
    <property type="component" value="Unassembled WGS sequence"/>
</dbReference>
<dbReference type="AlphaFoldDB" id="A0A2I2FVX8"/>
<sequence length="275" mass="31329">MPLLQIPNELLVSIARELCCRNDITAFLQANKHLYNLLKNIFQIYDIPERHDSLLSCAAISGNPAPVSNILKDMLQVNINARPVPQRLNDRFHRPTPLTEEEKEIYGEHYYQSTLYRMGYEKEDILVIQNAFTDAVAHGRMEVVQLFIARCVNVNYQHGKRNALYAAVANDHQDLVDVLLARGAFCNSQRCALQLACEKHQYRMVRSLLGRALCLELSDVLRSAVTRGDRSTVFFLEENGLDIQKHGYCALQEAIEKGDVNMVKWLENKGATDQP</sequence>
<gene>
    <name evidence="3" type="ORF">P170DRAFT_479340</name>
</gene>
<keyword evidence="2" id="KW-0040">ANK repeat</keyword>
<evidence type="ECO:0000313" key="4">
    <source>
        <dbReference type="Proteomes" id="UP000234275"/>
    </source>
</evidence>
<dbReference type="GeneID" id="36561360"/>
<proteinExistence type="predicted"/>
<organism evidence="3 4">
    <name type="scientific">Aspergillus steynii IBT 23096</name>
    <dbReference type="NCBI Taxonomy" id="1392250"/>
    <lineage>
        <taxon>Eukaryota</taxon>
        <taxon>Fungi</taxon>
        <taxon>Dikarya</taxon>
        <taxon>Ascomycota</taxon>
        <taxon>Pezizomycotina</taxon>
        <taxon>Eurotiomycetes</taxon>
        <taxon>Eurotiomycetidae</taxon>
        <taxon>Eurotiales</taxon>
        <taxon>Aspergillaceae</taxon>
        <taxon>Aspergillus</taxon>
        <taxon>Aspergillus subgen. Circumdati</taxon>
    </lineage>
</organism>
<protein>
    <submittedName>
        <fullName evidence="3">Ankyrin</fullName>
    </submittedName>
</protein>
<dbReference type="VEuPathDB" id="FungiDB:P170DRAFT_479340"/>
<dbReference type="Gene3D" id="1.25.40.20">
    <property type="entry name" value="Ankyrin repeat-containing domain"/>
    <property type="match status" value="1"/>
</dbReference>
<accession>A0A2I2FVX8</accession>
<dbReference type="STRING" id="1392250.A0A2I2FVX8"/>
<dbReference type="SMART" id="SM00248">
    <property type="entry name" value="ANK"/>
    <property type="match status" value="4"/>
</dbReference>
<dbReference type="Pfam" id="PF12796">
    <property type="entry name" value="Ank_2"/>
    <property type="match status" value="1"/>
</dbReference>
<dbReference type="InterPro" id="IPR002110">
    <property type="entry name" value="Ankyrin_rpt"/>
</dbReference>
<dbReference type="SUPFAM" id="SSF48403">
    <property type="entry name" value="Ankyrin repeat"/>
    <property type="match status" value="1"/>
</dbReference>
<dbReference type="PANTHER" id="PTHR24198:SF165">
    <property type="entry name" value="ANKYRIN REPEAT-CONTAINING PROTEIN-RELATED"/>
    <property type="match status" value="1"/>
</dbReference>
<dbReference type="RefSeq" id="XP_024700094.1">
    <property type="nucleotide sequence ID" value="XM_024853662.1"/>
</dbReference>
<dbReference type="EMBL" id="MSFO01000008">
    <property type="protein sequence ID" value="PLB44792.1"/>
    <property type="molecule type" value="Genomic_DNA"/>
</dbReference>
<dbReference type="PANTHER" id="PTHR24198">
    <property type="entry name" value="ANKYRIN REPEAT AND PROTEIN KINASE DOMAIN-CONTAINING PROTEIN"/>
    <property type="match status" value="1"/>
</dbReference>
<evidence type="ECO:0000313" key="3">
    <source>
        <dbReference type="EMBL" id="PLB44792.1"/>
    </source>
</evidence>
<keyword evidence="4" id="KW-1185">Reference proteome</keyword>
<reference evidence="3 4" key="1">
    <citation type="submission" date="2016-12" db="EMBL/GenBank/DDBJ databases">
        <title>The genomes of Aspergillus section Nigri reveals drivers in fungal speciation.</title>
        <authorList>
            <consortium name="DOE Joint Genome Institute"/>
            <person name="Vesth T.C."/>
            <person name="Nybo J."/>
            <person name="Theobald S."/>
            <person name="Brandl J."/>
            <person name="Frisvad J.C."/>
            <person name="Nielsen K.F."/>
            <person name="Lyhne E.K."/>
            <person name="Kogle M.E."/>
            <person name="Kuo A."/>
            <person name="Riley R."/>
            <person name="Clum A."/>
            <person name="Nolan M."/>
            <person name="Lipzen A."/>
            <person name="Salamov A."/>
            <person name="Henrissat B."/>
            <person name="Wiebenga A."/>
            <person name="De Vries R.P."/>
            <person name="Grigoriev I.V."/>
            <person name="Mortensen U.H."/>
            <person name="Andersen M.R."/>
            <person name="Baker S.E."/>
        </authorList>
    </citation>
    <scope>NUCLEOTIDE SEQUENCE [LARGE SCALE GENOMIC DNA]</scope>
    <source>
        <strain evidence="3 4">IBT 23096</strain>
    </source>
</reference>
<evidence type="ECO:0000256" key="1">
    <source>
        <dbReference type="ARBA" id="ARBA00022737"/>
    </source>
</evidence>
<comment type="caution">
    <text evidence="3">The sequence shown here is derived from an EMBL/GenBank/DDBJ whole genome shotgun (WGS) entry which is preliminary data.</text>
</comment>
<dbReference type="OrthoDB" id="4421360at2759"/>